<keyword evidence="5" id="KW-0418">Kinase</keyword>
<dbReference type="InterPro" id="IPR017665">
    <property type="entry name" value="Guanylate_kinase"/>
</dbReference>
<proteinExistence type="inferred from homology"/>
<dbReference type="PANTHER" id="PTHR23117:SF13">
    <property type="entry name" value="GUANYLATE KINASE"/>
    <property type="match status" value="1"/>
</dbReference>
<dbReference type="CDD" id="cd00071">
    <property type="entry name" value="GMPK"/>
    <property type="match status" value="1"/>
</dbReference>
<evidence type="ECO:0000259" key="7">
    <source>
        <dbReference type="PROSITE" id="PS50052"/>
    </source>
</evidence>
<dbReference type="Proteomes" id="UP001187531">
    <property type="component" value="Unassembled WGS sequence"/>
</dbReference>
<dbReference type="PROSITE" id="PS50052">
    <property type="entry name" value="GUANYLATE_KINASE_2"/>
    <property type="match status" value="1"/>
</dbReference>
<dbReference type="InterPro" id="IPR008144">
    <property type="entry name" value="Guanylate_kin-like_dom"/>
</dbReference>
<feature type="domain" description="Guanylate kinase-like" evidence="7">
    <location>
        <begin position="13"/>
        <end position="195"/>
    </location>
</feature>
<dbReference type="SUPFAM" id="SSF52540">
    <property type="entry name" value="P-loop containing nucleoside triphosphate hydrolases"/>
    <property type="match status" value="1"/>
</dbReference>
<organism evidence="8 9">
    <name type="scientific">Artemia franciscana</name>
    <name type="common">Brine shrimp</name>
    <name type="synonym">Artemia sanfranciscana</name>
    <dbReference type="NCBI Taxonomy" id="6661"/>
    <lineage>
        <taxon>Eukaryota</taxon>
        <taxon>Metazoa</taxon>
        <taxon>Ecdysozoa</taxon>
        <taxon>Arthropoda</taxon>
        <taxon>Crustacea</taxon>
        <taxon>Branchiopoda</taxon>
        <taxon>Anostraca</taxon>
        <taxon>Artemiidae</taxon>
        <taxon>Artemia</taxon>
    </lineage>
</organism>
<dbReference type="PANTHER" id="PTHR23117">
    <property type="entry name" value="GUANYLATE KINASE-RELATED"/>
    <property type="match status" value="1"/>
</dbReference>
<dbReference type="InterPro" id="IPR008145">
    <property type="entry name" value="GK/Ca_channel_bsu"/>
</dbReference>
<dbReference type="Gene3D" id="3.40.50.300">
    <property type="entry name" value="P-loop containing nucleotide triphosphate hydrolases"/>
    <property type="match status" value="1"/>
</dbReference>
<evidence type="ECO:0000256" key="3">
    <source>
        <dbReference type="ARBA" id="ARBA00022679"/>
    </source>
</evidence>
<keyword evidence="3" id="KW-0808">Transferase</keyword>
<keyword evidence="4" id="KW-0547">Nucleotide-binding</keyword>
<comment type="caution">
    <text evidence="8">The sequence shown here is derived from an EMBL/GenBank/DDBJ whole genome shotgun (WGS) entry which is preliminary data.</text>
</comment>
<evidence type="ECO:0000256" key="6">
    <source>
        <dbReference type="ARBA" id="ARBA00022840"/>
    </source>
</evidence>
<dbReference type="GO" id="GO:0005829">
    <property type="term" value="C:cytosol"/>
    <property type="evidence" value="ECO:0007669"/>
    <property type="project" value="TreeGrafter"/>
</dbReference>
<accession>A0AA88IDE0</accession>
<dbReference type="NCBIfam" id="TIGR03263">
    <property type="entry name" value="guanyl_kin"/>
    <property type="match status" value="1"/>
</dbReference>
<keyword evidence="6" id="KW-0067">ATP-binding</keyword>
<sequence>MFCDSQLKVNALPRPFVLCGPSGVGKSTLIKKMMVEFGDILEFSVSHTTRAPRTGEVDGIDYFFTTKSEMERSISNGEFIEHAVFSGNIYGTSKMAVEKVQKLGKICVLDIETQGVIQIKKTDLNPHLIFVKPPSMEELKSRLISRGTETEELLKKRLCAAEEEIAFGEIPGNFHKIIVNDDIHKAYSELKEYLLTQIQDVRKSGAQMNGC</sequence>
<comment type="similarity">
    <text evidence="1">Belongs to the guanylate kinase family.</text>
</comment>
<name>A0AA88IDE0_ARTSF</name>
<dbReference type="FunFam" id="3.40.50.300:FF:000776">
    <property type="entry name" value="Guanylate kinase 2"/>
    <property type="match status" value="1"/>
</dbReference>
<evidence type="ECO:0000256" key="1">
    <source>
        <dbReference type="ARBA" id="ARBA00005790"/>
    </source>
</evidence>
<dbReference type="PROSITE" id="PS00856">
    <property type="entry name" value="GUANYLATE_KINASE_1"/>
    <property type="match status" value="1"/>
</dbReference>
<reference evidence="8" key="1">
    <citation type="submission" date="2023-07" db="EMBL/GenBank/DDBJ databases">
        <title>Chromosome-level genome assembly of Artemia franciscana.</title>
        <authorList>
            <person name="Jo E."/>
        </authorList>
    </citation>
    <scope>NUCLEOTIDE SEQUENCE</scope>
    <source>
        <tissue evidence="8">Whole body</tissue>
    </source>
</reference>
<dbReference type="EC" id="2.7.4.8" evidence="2"/>
<dbReference type="GO" id="GO:0004385">
    <property type="term" value="F:GMP kinase activity"/>
    <property type="evidence" value="ECO:0007669"/>
    <property type="project" value="UniProtKB-EC"/>
</dbReference>
<dbReference type="SMART" id="SM00072">
    <property type="entry name" value="GuKc"/>
    <property type="match status" value="1"/>
</dbReference>
<dbReference type="GO" id="GO:0005524">
    <property type="term" value="F:ATP binding"/>
    <property type="evidence" value="ECO:0007669"/>
    <property type="project" value="UniProtKB-KW"/>
</dbReference>
<evidence type="ECO:0000256" key="2">
    <source>
        <dbReference type="ARBA" id="ARBA00012961"/>
    </source>
</evidence>
<dbReference type="Pfam" id="PF00625">
    <property type="entry name" value="Guanylate_kin"/>
    <property type="match status" value="1"/>
</dbReference>
<dbReference type="InterPro" id="IPR027417">
    <property type="entry name" value="P-loop_NTPase"/>
</dbReference>
<evidence type="ECO:0000256" key="4">
    <source>
        <dbReference type="ARBA" id="ARBA00022741"/>
    </source>
</evidence>
<dbReference type="InterPro" id="IPR020590">
    <property type="entry name" value="Guanylate_kinase_CS"/>
</dbReference>
<dbReference type="FunFam" id="3.30.63.10:FF:000002">
    <property type="entry name" value="Guanylate kinase 1"/>
    <property type="match status" value="1"/>
</dbReference>
<dbReference type="AlphaFoldDB" id="A0AA88IDE0"/>
<dbReference type="EMBL" id="JAVRJZ010000003">
    <property type="protein sequence ID" value="KAK2724596.1"/>
    <property type="molecule type" value="Genomic_DNA"/>
</dbReference>
<evidence type="ECO:0000313" key="8">
    <source>
        <dbReference type="EMBL" id="KAK2724596.1"/>
    </source>
</evidence>
<evidence type="ECO:0000256" key="5">
    <source>
        <dbReference type="ARBA" id="ARBA00022777"/>
    </source>
</evidence>
<gene>
    <name evidence="8" type="ORF">QYM36_001177</name>
</gene>
<keyword evidence="9" id="KW-1185">Reference proteome</keyword>
<evidence type="ECO:0000313" key="9">
    <source>
        <dbReference type="Proteomes" id="UP001187531"/>
    </source>
</evidence>
<protein>
    <recommendedName>
        <fullName evidence="2">guanylate kinase</fullName>
        <ecNumber evidence="2">2.7.4.8</ecNumber>
    </recommendedName>
</protein>